<dbReference type="EMBL" id="GAIX01000772">
    <property type="protein sequence ID" value="JAA91788.1"/>
    <property type="molecule type" value="Transcribed_RNA"/>
</dbReference>
<evidence type="ECO:0000313" key="1">
    <source>
        <dbReference type="EMBL" id="JAA91788.1"/>
    </source>
</evidence>
<dbReference type="AlphaFoldDB" id="S4PNN1"/>
<feature type="non-terminal residue" evidence="1">
    <location>
        <position position="68"/>
    </location>
</feature>
<name>S4PNN1_9NEOP</name>
<reference evidence="1" key="2">
    <citation type="submission" date="2013-05" db="EMBL/GenBank/DDBJ databases">
        <authorList>
            <person name="Carter J.-M."/>
            <person name="Baker S.C."/>
            <person name="Pink R."/>
            <person name="Carter D.R.F."/>
            <person name="Collins A."/>
            <person name="Tomlin J."/>
            <person name="Gibbs M."/>
            <person name="Breuker C.J."/>
        </authorList>
    </citation>
    <scope>NUCLEOTIDE SEQUENCE</scope>
    <source>
        <tissue evidence="1">Ovary</tissue>
    </source>
</reference>
<proteinExistence type="predicted"/>
<feature type="non-terminal residue" evidence="1">
    <location>
        <position position="1"/>
    </location>
</feature>
<reference evidence="1" key="1">
    <citation type="journal article" date="2013" name="BMC Genomics">
        <title>Unscrambling butterfly oogenesis.</title>
        <authorList>
            <person name="Carter J.M."/>
            <person name="Baker S.C."/>
            <person name="Pink R."/>
            <person name="Carter D.R."/>
            <person name="Collins A."/>
            <person name="Tomlin J."/>
            <person name="Gibbs M."/>
            <person name="Breuker C.J."/>
        </authorList>
    </citation>
    <scope>NUCLEOTIDE SEQUENCE</scope>
    <source>
        <tissue evidence="1">Ovary</tissue>
    </source>
</reference>
<accession>S4PNN1</accession>
<organism evidence="1">
    <name type="scientific">Pararge aegeria</name>
    <name type="common">speckled wood butterfly</name>
    <dbReference type="NCBI Taxonomy" id="116150"/>
    <lineage>
        <taxon>Eukaryota</taxon>
        <taxon>Metazoa</taxon>
        <taxon>Ecdysozoa</taxon>
        <taxon>Arthropoda</taxon>
        <taxon>Hexapoda</taxon>
        <taxon>Insecta</taxon>
        <taxon>Pterygota</taxon>
        <taxon>Neoptera</taxon>
        <taxon>Endopterygota</taxon>
        <taxon>Lepidoptera</taxon>
        <taxon>Glossata</taxon>
        <taxon>Ditrysia</taxon>
        <taxon>Papilionoidea</taxon>
        <taxon>Nymphalidae</taxon>
        <taxon>Satyrinae</taxon>
        <taxon>Satyrini</taxon>
        <taxon>Parargina</taxon>
        <taxon>Pararge</taxon>
    </lineage>
</organism>
<protein>
    <submittedName>
        <fullName evidence="1">Uncharacterized protein</fullName>
    </submittedName>
</protein>
<sequence length="68" mass="7788">AESSQSPPLLNTYTLEQILAHKTHQDIINTTQTSNHEVLLSQIQNEKHRDTMTFKCTQCSKCFKDPDV</sequence>